<dbReference type="RefSeq" id="WP_066332994.1">
    <property type="nucleotide sequence ID" value="NZ_LWSG01000017.1"/>
</dbReference>
<dbReference type="Pfam" id="PF03663">
    <property type="entry name" value="Glyco_hydro_76"/>
    <property type="match status" value="1"/>
</dbReference>
<reference evidence="3" key="1">
    <citation type="submission" date="2016-04" db="EMBL/GenBank/DDBJ databases">
        <authorList>
            <person name="Lyu Z."/>
            <person name="Lyu W."/>
        </authorList>
    </citation>
    <scope>NUCLEOTIDE SEQUENCE [LARGE SCALE GENOMIC DNA]</scope>
    <source>
        <strain evidence="3">C44</strain>
    </source>
</reference>
<dbReference type="InterPro" id="IPR053169">
    <property type="entry name" value="MUG_Protein"/>
</dbReference>
<name>A0A179SW79_9BACI</name>
<dbReference type="Gene3D" id="1.50.10.20">
    <property type="match status" value="1"/>
</dbReference>
<evidence type="ECO:0000313" key="3">
    <source>
        <dbReference type="Proteomes" id="UP000078534"/>
    </source>
</evidence>
<dbReference type="AlphaFoldDB" id="A0A179SW79"/>
<dbReference type="Proteomes" id="UP000078534">
    <property type="component" value="Unassembled WGS sequence"/>
</dbReference>
<protein>
    <submittedName>
        <fullName evidence="2">Glycosyl hydrolase</fullName>
    </submittedName>
</protein>
<sequence length="383" mass="43856">MKKPLFILTILSFLIVSVAFPNSEANAASHQKKNMERAIDSYEALQKYFYQSDSKLYLEEYPHNGGNPYSYVWPFSRAMAATIDMSQLKKVGESYEDDVQDRLQGLELYWNNETDPVGYDSYVRPPFGNGGDKFYDDNHWLGLNFIKIYDATGDEAALNRAKQIFDLAVHGWDDNPAHPCSGGVFWTQAPWSNDRNTISNAPAAEIGLLLYDITGDTYYLDWSKKMYDWVNGCMLAPNGLYWDHIDLEGNINKRQWTYNQGVMLGASVLFYKATGDSSYLERAEDIADKALEHYGNSRIYSDPPYFNSIFLKNLLLLETVNHNNKYRKFMQAYADEMWETVRNPDTGLFELDPNRSVSLLEQSAMVEIYANLATKGSILNIDK</sequence>
<dbReference type="InterPro" id="IPR005198">
    <property type="entry name" value="Glyco_hydro_76"/>
</dbReference>
<dbReference type="GO" id="GO:0016787">
    <property type="term" value="F:hydrolase activity"/>
    <property type="evidence" value="ECO:0007669"/>
    <property type="project" value="UniProtKB-KW"/>
</dbReference>
<evidence type="ECO:0000313" key="2">
    <source>
        <dbReference type="EMBL" id="OAS85875.1"/>
    </source>
</evidence>
<keyword evidence="2" id="KW-0378">Hydrolase</keyword>
<comment type="caution">
    <text evidence="2">The sequence shown here is derived from an EMBL/GenBank/DDBJ whole genome shotgun (WGS) entry which is preliminary data.</text>
</comment>
<dbReference type="InterPro" id="IPR008928">
    <property type="entry name" value="6-hairpin_glycosidase_sf"/>
</dbReference>
<evidence type="ECO:0000256" key="1">
    <source>
        <dbReference type="SAM" id="SignalP"/>
    </source>
</evidence>
<dbReference type="InterPro" id="IPR014512">
    <property type="entry name" value="O_gly_hydro"/>
</dbReference>
<organism evidence="2 3">
    <name type="scientific">Metabacillus litoralis</name>
    <dbReference type="NCBI Taxonomy" id="152268"/>
    <lineage>
        <taxon>Bacteria</taxon>
        <taxon>Bacillati</taxon>
        <taxon>Bacillota</taxon>
        <taxon>Bacilli</taxon>
        <taxon>Bacillales</taxon>
        <taxon>Bacillaceae</taxon>
        <taxon>Metabacillus</taxon>
    </lineage>
</organism>
<dbReference type="EMBL" id="LWSG01000017">
    <property type="protein sequence ID" value="OAS85875.1"/>
    <property type="molecule type" value="Genomic_DNA"/>
</dbReference>
<dbReference type="SUPFAM" id="SSF48208">
    <property type="entry name" value="Six-hairpin glycosidases"/>
    <property type="match status" value="1"/>
</dbReference>
<gene>
    <name evidence="2" type="ORF">A6K24_23035</name>
</gene>
<dbReference type="OrthoDB" id="2505409at2"/>
<keyword evidence="3" id="KW-1185">Reference proteome</keyword>
<keyword evidence="1" id="KW-0732">Signal</keyword>
<dbReference type="PANTHER" id="PTHR47791:SF4">
    <property type="entry name" value="(PUTATIVE SECRETED PROTEIN)-RELATED"/>
    <property type="match status" value="1"/>
</dbReference>
<dbReference type="PANTHER" id="PTHR47791">
    <property type="entry name" value="MEIOTICALLY UP-REGULATED GENE 191 PROTEIN"/>
    <property type="match status" value="1"/>
</dbReference>
<dbReference type="PIRSF" id="PIRSF021505">
    <property type="entry name" value="O_gly_hdrol"/>
    <property type="match status" value="1"/>
</dbReference>
<feature type="signal peptide" evidence="1">
    <location>
        <begin position="1"/>
        <end position="27"/>
    </location>
</feature>
<dbReference type="GO" id="GO:0005975">
    <property type="term" value="P:carbohydrate metabolic process"/>
    <property type="evidence" value="ECO:0007669"/>
    <property type="project" value="InterPro"/>
</dbReference>
<dbReference type="STRING" id="152268.A6K24_23035"/>
<proteinExistence type="predicted"/>
<accession>A0A179SW79</accession>
<feature type="chain" id="PRO_5008106359" evidence="1">
    <location>
        <begin position="28"/>
        <end position="383"/>
    </location>
</feature>